<gene>
    <name evidence="2" type="ORF">C490910_194</name>
    <name evidence="3" type="ORF">S420910_193</name>
</gene>
<dbReference type="Proteomes" id="UP000203902">
    <property type="component" value="Segment"/>
</dbReference>
<evidence type="ECO:0000313" key="5">
    <source>
        <dbReference type="Proteomes" id="UP000226384"/>
    </source>
</evidence>
<dbReference type="Proteomes" id="UP000226384">
    <property type="component" value="Segment"/>
</dbReference>
<accession>A0A1D8KUM4</accession>
<dbReference type="EMBL" id="KU686212">
    <property type="protein sequence ID" value="AOV62118.1"/>
    <property type="molecule type" value="Genomic_DNA"/>
</dbReference>
<proteinExistence type="predicted"/>
<evidence type="ECO:0000313" key="2">
    <source>
        <dbReference type="EMBL" id="AOV62118.1"/>
    </source>
</evidence>
<feature type="compositionally biased region" description="Basic and acidic residues" evidence="1">
    <location>
        <begin position="91"/>
        <end position="105"/>
    </location>
</feature>
<protein>
    <submittedName>
        <fullName evidence="3">Uncharacterized protein</fullName>
    </submittedName>
</protein>
<feature type="region of interest" description="Disordered" evidence="1">
    <location>
        <begin position="55"/>
        <end position="105"/>
    </location>
</feature>
<reference evidence="4 5" key="1">
    <citation type="journal article" date="2016" name="Virology">
        <title>The genomic content and context of auxiliary metabolic genes in marine cyanomyoviruses.</title>
        <authorList>
            <person name="Crummett L.T."/>
            <person name="Puxty R.J."/>
            <person name="Weihe C."/>
            <person name="Marston M.F."/>
            <person name="Martiny J.B."/>
        </authorList>
    </citation>
    <scope>NUCLEOTIDE SEQUENCE [LARGE SCALE GENOMIC DNA]</scope>
    <source>
        <strain evidence="2">0910CC49</strain>
        <strain evidence="3">0910SB42</strain>
    </source>
</reference>
<dbReference type="EMBL" id="KU686213">
    <property type="protein sequence ID" value="AOV62381.1"/>
    <property type="molecule type" value="Genomic_DNA"/>
</dbReference>
<dbReference type="KEGG" id="vg:30308248"/>
<dbReference type="RefSeq" id="YP_009323127.1">
    <property type="nucleotide sequence ID" value="NC_031927.1"/>
</dbReference>
<evidence type="ECO:0000256" key="1">
    <source>
        <dbReference type="SAM" id="MobiDB-lite"/>
    </source>
</evidence>
<name>A0A1D8KUM4_9CAUD</name>
<evidence type="ECO:0000313" key="3">
    <source>
        <dbReference type="EMBL" id="AOV62381.1"/>
    </source>
</evidence>
<sequence>MLSTKLRLRLEYIASRIEMGESVQLADMIWADKLAKANRSAGEILRKARRKALTGETPEGGLDDFLNQMDLGDPDPSNHRTSFGSPEEIVEWFRQDKTDDWRQRD</sequence>
<keyword evidence="4" id="KW-1185">Reference proteome</keyword>
<evidence type="ECO:0000313" key="4">
    <source>
        <dbReference type="Proteomes" id="UP000203902"/>
    </source>
</evidence>
<dbReference type="GeneID" id="30308248"/>
<dbReference type="OrthoDB" id="16634at10239"/>
<organism evidence="3 5">
    <name type="scientific">Synechococcus phage S-CAM7</name>
    <dbReference type="NCBI Taxonomy" id="1883368"/>
    <lineage>
        <taxon>Viruses</taxon>
        <taxon>Duplodnaviria</taxon>
        <taxon>Heunggongvirae</taxon>
        <taxon>Uroviricota</taxon>
        <taxon>Caudoviricetes</taxon>
        <taxon>Pantevenvirales</taxon>
        <taxon>Kyanoviridae</taxon>
        <taxon>Mazuvirus</taxon>
        <taxon>Mazuvirus scam7</taxon>
    </lineage>
</organism>